<reference evidence="1" key="1">
    <citation type="submission" date="2020-08" db="EMBL/GenBank/DDBJ databases">
        <title>Multicomponent nature underlies the extraordinary mechanical properties of spider dragline silk.</title>
        <authorList>
            <person name="Kono N."/>
            <person name="Nakamura H."/>
            <person name="Mori M."/>
            <person name="Yoshida Y."/>
            <person name="Ohtoshi R."/>
            <person name="Malay A.D."/>
            <person name="Moran D.A.P."/>
            <person name="Tomita M."/>
            <person name="Numata K."/>
            <person name="Arakawa K."/>
        </authorList>
    </citation>
    <scope>NUCLEOTIDE SEQUENCE</scope>
</reference>
<dbReference type="Proteomes" id="UP000887159">
    <property type="component" value="Unassembled WGS sequence"/>
</dbReference>
<dbReference type="AlphaFoldDB" id="A0A8X6SF61"/>
<dbReference type="InterPro" id="IPR036397">
    <property type="entry name" value="RNaseH_sf"/>
</dbReference>
<evidence type="ECO:0000313" key="2">
    <source>
        <dbReference type="Proteomes" id="UP000887159"/>
    </source>
</evidence>
<accession>A0A8X6SF61</accession>
<dbReference type="GO" id="GO:0003676">
    <property type="term" value="F:nucleic acid binding"/>
    <property type="evidence" value="ECO:0007669"/>
    <property type="project" value="InterPro"/>
</dbReference>
<dbReference type="Gene3D" id="3.30.420.10">
    <property type="entry name" value="Ribonuclease H-like superfamily/Ribonuclease H"/>
    <property type="match status" value="1"/>
</dbReference>
<dbReference type="EMBL" id="BMAU01021314">
    <property type="protein sequence ID" value="GFY12509.1"/>
    <property type="molecule type" value="Genomic_DNA"/>
</dbReference>
<sequence>MTAQRYVHDILQPHVLPLMQRLPGAFFQQDNSLPHTARMSQDCLLIVNTLPWPPDPQVFLQSSISGSFGTASWASDEFE</sequence>
<protein>
    <submittedName>
        <fullName evidence="1">Uncharacterized protein</fullName>
    </submittedName>
</protein>
<gene>
    <name evidence="1" type="primary">NCL1_19803</name>
    <name evidence="1" type="ORF">TNCV_1799311</name>
</gene>
<name>A0A8X6SF61_TRICX</name>
<evidence type="ECO:0000313" key="1">
    <source>
        <dbReference type="EMBL" id="GFY12509.1"/>
    </source>
</evidence>
<organism evidence="1 2">
    <name type="scientific">Trichonephila clavipes</name>
    <name type="common">Golden silk orbweaver</name>
    <name type="synonym">Nephila clavipes</name>
    <dbReference type="NCBI Taxonomy" id="2585209"/>
    <lineage>
        <taxon>Eukaryota</taxon>
        <taxon>Metazoa</taxon>
        <taxon>Ecdysozoa</taxon>
        <taxon>Arthropoda</taxon>
        <taxon>Chelicerata</taxon>
        <taxon>Arachnida</taxon>
        <taxon>Araneae</taxon>
        <taxon>Araneomorphae</taxon>
        <taxon>Entelegynae</taxon>
        <taxon>Araneoidea</taxon>
        <taxon>Nephilidae</taxon>
        <taxon>Trichonephila</taxon>
    </lineage>
</organism>
<comment type="caution">
    <text evidence="1">The sequence shown here is derived from an EMBL/GenBank/DDBJ whole genome shotgun (WGS) entry which is preliminary data.</text>
</comment>
<keyword evidence="2" id="KW-1185">Reference proteome</keyword>
<proteinExistence type="predicted"/>